<keyword evidence="3" id="KW-0695">RNA-directed DNA polymerase</keyword>
<dbReference type="InterPro" id="IPR048365">
    <property type="entry name" value="TNP-like_RNaseH_N"/>
</dbReference>
<protein>
    <submittedName>
        <fullName evidence="3">Putative RNA-directed DNA polymerase</fullName>
    </submittedName>
</protein>
<dbReference type="InterPro" id="IPR036691">
    <property type="entry name" value="Endo/exonu/phosph_ase_sf"/>
</dbReference>
<accession>A0A6G0Y0W4</accession>
<dbReference type="PROSITE" id="PS50878">
    <property type="entry name" value="RT_POL"/>
    <property type="match status" value="1"/>
</dbReference>
<reference evidence="3 4" key="1">
    <citation type="submission" date="2019-08" db="EMBL/GenBank/DDBJ databases">
        <title>Whole genome of Aphis craccivora.</title>
        <authorList>
            <person name="Voronova N.V."/>
            <person name="Shulinski R.S."/>
            <person name="Bandarenka Y.V."/>
            <person name="Zhorov D.G."/>
            <person name="Warner D."/>
        </authorList>
    </citation>
    <scope>NUCLEOTIDE SEQUENCE [LARGE SCALE GENOMIC DNA]</scope>
    <source>
        <strain evidence="3">180601</strain>
        <tissue evidence="3">Whole Body</tissue>
    </source>
</reference>
<dbReference type="InterPro" id="IPR043502">
    <property type="entry name" value="DNA/RNA_pol_sf"/>
</dbReference>
<dbReference type="GO" id="GO:0003964">
    <property type="term" value="F:RNA-directed DNA polymerase activity"/>
    <property type="evidence" value="ECO:0007669"/>
    <property type="project" value="UniProtKB-KW"/>
</dbReference>
<keyword evidence="3" id="KW-0548">Nucleotidyltransferase</keyword>
<evidence type="ECO:0000256" key="1">
    <source>
        <dbReference type="SAM" id="Coils"/>
    </source>
</evidence>
<gene>
    <name evidence="3" type="ORF">FWK35_00019000</name>
</gene>
<sequence>MICGINVQWKQPIAYFLVSGSCTGNDLHNIIMSTIAKLQNISLNVKAFITDQGSNFLNFSKKVFVNNKHLIHFYNEDSKMNIRTAPKLTHAHIHKLVTAVNDQGKVIKSFNKRFDDLSEQLEKLSNDNIELNNRVSDLEKKVKILDQSNSTVHNSSDLDIINEILDRQSRANNILLFNFPEKLSESTSLKTDSDRLKLIFSKLDLKIEPIKLHHLGNKSNYDRPLKITLSDPKQTFDVLRTQSTLRTIPEFKDLRFSSDRTFKQRETMAKLRQELVQRRDKGENDIIIKYVRGNPTIIKSKKPIRYAPIKNNLVNDSQLDVHIYYQNALSLNNKISHLKSQIPNSLHDRNNHTSSLSRGGGVLIAVRSSFVSNRIIIHNNKIELLFVKIILPSHTLIISSVYIPNRSNIDVYNEYFDFVEKIFVKFPKADFLLLGDYNLPSSNLCNAESYFNDKLSYLNFFQYNHICNLKNVTLDYVLSNSINLNVMLDNCPIVPVDLYHPPFSDYFSIISYLGSINWPNLFYSNSNINENLDTFYYHIDYAIKNYIPKSRRHKLCYPIWFTHSTFKILKTTVSYTYFSDIRKKCNYLRYRDYKAFINKTQQSVKLNPKSFWNFYRLQKSINQLPSSVSYNEEANTGSGIVNLFREHFSNVYKTSTLNNSENFSFDNSSFNLNSINISKMDVFNELWSIKLNLSSGPDDISTRFFKETSFILSDIITFLFNKSLQTSVFPDKWKTSYVTPIFKKGDRSHVSNYRPISKISILPKLFSKLVNKKILPLCEKIICNEQHGFRPKRSSVTNLCIFKQTILNTFNDKAQVDVVYTDFEKALESIGFNNPLLSWVLSGLPQGDHLSPLLFSLFINDIVNVLKHSECLLLADDNKLFKKIKCIEDSNNFQVDLDNFYKWCYENGMTLNINKFSTVSYSLKKTTSYFDYSLNKLILTRKYTIKDLGVIFDSKLIFNKHVDYVRNKSFMKLGLLKRMCIDFYDSSALKTLYFSLVRSQIEYATLIWHTDNIGQNTSLSSIQNNFLRYLSYKCNVERTPHSEYNIINSLKNRYLTLNLRFLFKLLHNMIDCTELLEELNFK</sequence>
<dbReference type="Proteomes" id="UP000478052">
    <property type="component" value="Unassembled WGS sequence"/>
</dbReference>
<dbReference type="CDD" id="cd01650">
    <property type="entry name" value="RT_nLTR_like"/>
    <property type="match status" value="1"/>
</dbReference>
<evidence type="ECO:0000313" key="4">
    <source>
        <dbReference type="Proteomes" id="UP000478052"/>
    </source>
</evidence>
<dbReference type="PANTHER" id="PTHR33332">
    <property type="entry name" value="REVERSE TRANSCRIPTASE DOMAIN-CONTAINING PROTEIN"/>
    <property type="match status" value="1"/>
</dbReference>
<keyword evidence="1" id="KW-0175">Coiled coil</keyword>
<dbReference type="SUPFAM" id="SSF56219">
    <property type="entry name" value="DNase I-like"/>
    <property type="match status" value="1"/>
</dbReference>
<feature type="domain" description="Reverse transcriptase" evidence="2">
    <location>
        <begin position="722"/>
        <end position="934"/>
    </location>
</feature>
<dbReference type="EMBL" id="VUJU01007029">
    <property type="protein sequence ID" value="KAF0746916.1"/>
    <property type="molecule type" value="Genomic_DNA"/>
</dbReference>
<dbReference type="Pfam" id="PF00078">
    <property type="entry name" value="RVT_1"/>
    <property type="match status" value="1"/>
</dbReference>
<dbReference type="OrthoDB" id="10056483at2759"/>
<dbReference type="SUPFAM" id="SSF56672">
    <property type="entry name" value="DNA/RNA polymerases"/>
    <property type="match status" value="1"/>
</dbReference>
<comment type="caution">
    <text evidence="3">The sequence shown here is derived from an EMBL/GenBank/DDBJ whole genome shotgun (WGS) entry which is preliminary data.</text>
</comment>
<proteinExistence type="predicted"/>
<dbReference type="Pfam" id="PF21787">
    <property type="entry name" value="TNP-like_RNaseH_N"/>
    <property type="match status" value="1"/>
</dbReference>
<name>A0A6G0Y0W4_APHCR</name>
<dbReference type="InterPro" id="IPR000477">
    <property type="entry name" value="RT_dom"/>
</dbReference>
<feature type="non-terminal residue" evidence="3">
    <location>
        <position position="1082"/>
    </location>
</feature>
<keyword evidence="4" id="KW-1185">Reference proteome</keyword>
<dbReference type="Gene3D" id="3.60.10.10">
    <property type="entry name" value="Endonuclease/exonuclease/phosphatase"/>
    <property type="match status" value="1"/>
</dbReference>
<keyword evidence="3" id="KW-0808">Transferase</keyword>
<organism evidence="3 4">
    <name type="scientific">Aphis craccivora</name>
    <name type="common">Cowpea aphid</name>
    <dbReference type="NCBI Taxonomy" id="307492"/>
    <lineage>
        <taxon>Eukaryota</taxon>
        <taxon>Metazoa</taxon>
        <taxon>Ecdysozoa</taxon>
        <taxon>Arthropoda</taxon>
        <taxon>Hexapoda</taxon>
        <taxon>Insecta</taxon>
        <taxon>Pterygota</taxon>
        <taxon>Neoptera</taxon>
        <taxon>Paraneoptera</taxon>
        <taxon>Hemiptera</taxon>
        <taxon>Sternorrhyncha</taxon>
        <taxon>Aphidomorpha</taxon>
        <taxon>Aphidoidea</taxon>
        <taxon>Aphididae</taxon>
        <taxon>Aphidini</taxon>
        <taxon>Aphis</taxon>
        <taxon>Aphis</taxon>
    </lineage>
</organism>
<evidence type="ECO:0000259" key="2">
    <source>
        <dbReference type="PROSITE" id="PS50878"/>
    </source>
</evidence>
<feature type="coiled-coil region" evidence="1">
    <location>
        <begin position="107"/>
        <end position="148"/>
    </location>
</feature>
<evidence type="ECO:0000313" key="3">
    <source>
        <dbReference type="EMBL" id="KAF0746916.1"/>
    </source>
</evidence>
<dbReference type="AlphaFoldDB" id="A0A6G0Y0W4"/>
<dbReference type="PRINTS" id="PR01345">
    <property type="entry name" value="CERVTRCPTASE"/>
</dbReference>